<evidence type="ECO:0000256" key="3">
    <source>
        <dbReference type="ARBA" id="ARBA00023125"/>
    </source>
</evidence>
<reference evidence="7" key="1">
    <citation type="submission" date="2015-07" db="EMBL/GenBank/DDBJ databases">
        <title>Draft genome sequence of the purine-degrading Gottschalkia purinilyticum DSM 1384 (formerly Clostridium purinilyticum).</title>
        <authorList>
            <person name="Poehlein A."/>
            <person name="Schiel-Bengelsdorf B."/>
            <person name="Bengelsdorf F.R."/>
            <person name="Daniel R."/>
            <person name="Duerre P."/>
        </authorList>
    </citation>
    <scope>NUCLEOTIDE SEQUENCE [LARGE SCALE GENOMIC DNA]</scope>
    <source>
        <strain evidence="7">DSM 1384</strain>
    </source>
</reference>
<dbReference type="GO" id="GO:0000976">
    <property type="term" value="F:transcription cis-regulatory region binding"/>
    <property type="evidence" value="ECO:0007669"/>
    <property type="project" value="TreeGrafter"/>
</dbReference>
<evidence type="ECO:0000259" key="5">
    <source>
        <dbReference type="PROSITE" id="PS50932"/>
    </source>
</evidence>
<dbReference type="GO" id="GO:0003700">
    <property type="term" value="F:DNA-binding transcription factor activity"/>
    <property type="evidence" value="ECO:0007669"/>
    <property type="project" value="TreeGrafter"/>
</dbReference>
<comment type="caution">
    <text evidence="6">The sequence shown here is derived from an EMBL/GenBank/DDBJ whole genome shotgun (WGS) entry which is preliminary data.</text>
</comment>
<evidence type="ECO:0000256" key="4">
    <source>
        <dbReference type="ARBA" id="ARBA00023163"/>
    </source>
</evidence>
<evidence type="ECO:0000313" key="6">
    <source>
        <dbReference type="EMBL" id="KNF07865.1"/>
    </source>
</evidence>
<dbReference type="InterPro" id="IPR028082">
    <property type="entry name" value="Peripla_BP_I"/>
</dbReference>
<dbReference type="PANTHER" id="PTHR30146">
    <property type="entry name" value="LACI-RELATED TRANSCRIPTIONAL REPRESSOR"/>
    <property type="match status" value="1"/>
</dbReference>
<keyword evidence="1" id="KW-0678">Repressor</keyword>
<dbReference type="Pfam" id="PF00532">
    <property type="entry name" value="Peripla_BP_1"/>
    <property type="match status" value="1"/>
</dbReference>
<dbReference type="InterPro" id="IPR010982">
    <property type="entry name" value="Lambda_DNA-bd_dom_sf"/>
</dbReference>
<accession>A0A0L0W971</accession>
<evidence type="ECO:0000313" key="7">
    <source>
        <dbReference type="Proteomes" id="UP000037267"/>
    </source>
</evidence>
<dbReference type="SUPFAM" id="SSF53822">
    <property type="entry name" value="Periplasmic binding protein-like I"/>
    <property type="match status" value="1"/>
</dbReference>
<keyword evidence="7" id="KW-1185">Reference proteome</keyword>
<evidence type="ECO:0000256" key="2">
    <source>
        <dbReference type="ARBA" id="ARBA00023015"/>
    </source>
</evidence>
<evidence type="ECO:0000256" key="1">
    <source>
        <dbReference type="ARBA" id="ARBA00022491"/>
    </source>
</evidence>
<dbReference type="Pfam" id="PF00356">
    <property type="entry name" value="LacI"/>
    <property type="match status" value="1"/>
</dbReference>
<keyword evidence="2" id="KW-0805">Transcription regulation</keyword>
<dbReference type="OrthoDB" id="369222at2"/>
<feature type="domain" description="HTH lacI-type" evidence="5">
    <location>
        <begin position="2"/>
        <end position="56"/>
    </location>
</feature>
<gene>
    <name evidence="6" type="ORF">CLPU_11c00340</name>
</gene>
<dbReference type="PROSITE" id="PS50932">
    <property type="entry name" value="HTH_LACI_2"/>
    <property type="match status" value="1"/>
</dbReference>
<dbReference type="Gene3D" id="1.10.260.40">
    <property type="entry name" value="lambda repressor-like DNA-binding domains"/>
    <property type="match status" value="1"/>
</dbReference>
<dbReference type="InterPro" id="IPR000843">
    <property type="entry name" value="HTH_LacI"/>
</dbReference>
<dbReference type="AlphaFoldDB" id="A0A0L0W971"/>
<dbReference type="RefSeq" id="WP_050355778.1">
    <property type="nucleotide sequence ID" value="NZ_LGSS01000011.1"/>
</dbReference>
<name>A0A0L0W971_GOTPU</name>
<dbReference type="PANTHER" id="PTHR30146:SF148">
    <property type="entry name" value="HTH-TYPE TRANSCRIPTIONAL REPRESSOR PURR-RELATED"/>
    <property type="match status" value="1"/>
</dbReference>
<dbReference type="CDD" id="cd06267">
    <property type="entry name" value="PBP1_LacI_sugar_binding-like"/>
    <property type="match status" value="1"/>
</dbReference>
<dbReference type="PATRIC" id="fig|1503.3.peg.194"/>
<protein>
    <submittedName>
        <fullName evidence="6">Transcriptional regulator, LacI family</fullName>
    </submittedName>
</protein>
<dbReference type="EMBL" id="LGSS01000011">
    <property type="protein sequence ID" value="KNF07865.1"/>
    <property type="molecule type" value="Genomic_DNA"/>
</dbReference>
<sequence>MANIKDVAKLANTSITTVSRVLNNSGYVKEETKERILKVIKELNYNPNALARGLVTDVTKTIGLLLPDITNPYFANIAKAVEDAASKYDYSVFLCSTNGEIDKEIRYLEVLNQKRVDGIIYGTVIDGDEGIKKVKSMNIPVVVLDRGMDKLQIDTVMVDNIKGAFLATKYLMDNGHKNIAFIGGPNNTKTSLDRKKGYIKFLKSKNVEIDKNLISYGDFQIESGFNAMKQLIDRKVKIDAVFVANDLMAIGAINYLSKKGIDVPEEISVIGFDNVGLSSLTTPKLTTIEQPISEMSKISIELIMDQILEEENKYREIKLTPKIIVRESVSKKI</sequence>
<dbReference type="STRING" id="1503.CLPU_11c00340"/>
<dbReference type="Proteomes" id="UP000037267">
    <property type="component" value="Unassembled WGS sequence"/>
</dbReference>
<organism evidence="6 7">
    <name type="scientific">Gottschalkia purinilytica</name>
    <name type="common">Clostridium purinilyticum</name>
    <dbReference type="NCBI Taxonomy" id="1503"/>
    <lineage>
        <taxon>Bacteria</taxon>
        <taxon>Bacillati</taxon>
        <taxon>Bacillota</taxon>
        <taxon>Tissierellia</taxon>
        <taxon>Tissierellales</taxon>
        <taxon>Gottschalkiaceae</taxon>
        <taxon>Gottschalkia</taxon>
    </lineage>
</organism>
<proteinExistence type="predicted"/>
<keyword evidence="4" id="KW-0804">Transcription</keyword>
<dbReference type="SMART" id="SM00354">
    <property type="entry name" value="HTH_LACI"/>
    <property type="match status" value="1"/>
</dbReference>
<dbReference type="CDD" id="cd01392">
    <property type="entry name" value="HTH_LacI"/>
    <property type="match status" value="1"/>
</dbReference>
<dbReference type="SUPFAM" id="SSF47413">
    <property type="entry name" value="lambda repressor-like DNA-binding domains"/>
    <property type="match status" value="1"/>
</dbReference>
<dbReference type="InterPro" id="IPR001761">
    <property type="entry name" value="Peripla_BP/Lac1_sug-bd_dom"/>
</dbReference>
<dbReference type="Gene3D" id="3.40.50.2300">
    <property type="match status" value="2"/>
</dbReference>
<keyword evidence="3" id="KW-0238">DNA-binding</keyword>